<feature type="transmembrane region" description="Helical" evidence="6">
    <location>
        <begin position="84"/>
        <end position="112"/>
    </location>
</feature>
<feature type="transmembrane region" description="Helical" evidence="6">
    <location>
        <begin position="150"/>
        <end position="168"/>
    </location>
</feature>
<evidence type="ECO:0000256" key="2">
    <source>
        <dbReference type="ARBA" id="ARBA00022475"/>
    </source>
</evidence>
<protein>
    <submittedName>
        <fullName evidence="7">Amino acid transporter</fullName>
    </submittedName>
</protein>
<evidence type="ECO:0000256" key="3">
    <source>
        <dbReference type="ARBA" id="ARBA00022692"/>
    </source>
</evidence>
<keyword evidence="5 6" id="KW-0472">Membrane</keyword>
<feature type="transmembrane region" description="Helical" evidence="6">
    <location>
        <begin position="357"/>
        <end position="385"/>
    </location>
</feature>
<dbReference type="Pfam" id="PF13520">
    <property type="entry name" value="AA_permease_2"/>
    <property type="match status" value="1"/>
</dbReference>
<dbReference type="RefSeq" id="WP_245378698.1">
    <property type="nucleotide sequence ID" value="NZ_JAGINW010000001.1"/>
</dbReference>
<dbReference type="PANTHER" id="PTHR42770">
    <property type="entry name" value="AMINO ACID TRANSPORTER-RELATED"/>
    <property type="match status" value="1"/>
</dbReference>
<dbReference type="EMBL" id="JAGINW010000001">
    <property type="protein sequence ID" value="MBP2329179.1"/>
    <property type="molecule type" value="Genomic_DNA"/>
</dbReference>
<proteinExistence type="predicted"/>
<dbReference type="InterPro" id="IPR050367">
    <property type="entry name" value="APC_superfamily"/>
</dbReference>
<evidence type="ECO:0000313" key="8">
    <source>
        <dbReference type="Proteomes" id="UP001519332"/>
    </source>
</evidence>
<feature type="transmembrane region" description="Helical" evidence="6">
    <location>
        <begin position="430"/>
        <end position="451"/>
    </location>
</feature>
<keyword evidence="8" id="KW-1185">Reference proteome</keyword>
<keyword evidence="2" id="KW-1003">Cell membrane</keyword>
<name>A0ABS4TXS6_9PSEU</name>
<gene>
    <name evidence="7" type="ORF">JOF56_009564</name>
</gene>
<feature type="transmembrane region" description="Helical" evidence="6">
    <location>
        <begin position="285"/>
        <end position="309"/>
    </location>
</feature>
<reference evidence="7 8" key="1">
    <citation type="submission" date="2021-03" db="EMBL/GenBank/DDBJ databases">
        <title>Sequencing the genomes of 1000 actinobacteria strains.</title>
        <authorList>
            <person name="Klenk H.-P."/>
        </authorList>
    </citation>
    <scope>NUCLEOTIDE SEQUENCE [LARGE SCALE GENOMIC DNA]</scope>
    <source>
        <strain evidence="7 8">DSM 46670</strain>
    </source>
</reference>
<dbReference type="Proteomes" id="UP001519332">
    <property type="component" value="Unassembled WGS sequence"/>
</dbReference>
<evidence type="ECO:0000313" key="7">
    <source>
        <dbReference type="EMBL" id="MBP2329179.1"/>
    </source>
</evidence>
<dbReference type="PANTHER" id="PTHR42770:SF16">
    <property type="entry name" value="AMINO ACID PERMEASE"/>
    <property type="match status" value="1"/>
</dbReference>
<dbReference type="Gene3D" id="1.20.1740.10">
    <property type="entry name" value="Amino acid/polyamine transporter I"/>
    <property type="match status" value="1"/>
</dbReference>
<accession>A0ABS4TXS6</accession>
<keyword evidence="4 6" id="KW-1133">Transmembrane helix</keyword>
<feature type="transmembrane region" description="Helical" evidence="6">
    <location>
        <begin position="330"/>
        <end position="351"/>
    </location>
</feature>
<comment type="caution">
    <text evidence="7">The sequence shown here is derived from an EMBL/GenBank/DDBJ whole genome shotgun (WGS) entry which is preliminary data.</text>
</comment>
<feature type="transmembrane region" description="Helical" evidence="6">
    <location>
        <begin position="41"/>
        <end position="63"/>
    </location>
</feature>
<feature type="transmembrane region" description="Helical" evidence="6">
    <location>
        <begin position="188"/>
        <end position="214"/>
    </location>
</feature>
<dbReference type="PIRSF" id="PIRSF006060">
    <property type="entry name" value="AA_transporter"/>
    <property type="match status" value="1"/>
</dbReference>
<sequence length="482" mass="50416">MAADRLGVPSVIFFVLSAIAPFTVVAGIVTTGYAVTGLIGIPLAFIAIAIVLALFSVGFVAMARHVVNAGAFYAYISQGLSRPLGVGAAWVALLAYNTLQVALYGAIGVAAAPLLRDWFGLDVHWGVIALTAWALVAVLGRQHVDLNGKILAILFCSEITILLIYSFAEVANPANGHITADTLAPGHLFGPGIGALLALAVLGFVGFESAVVFSEEAKDRTRTVPTATYASIAITGGLYALASWAMSVATGPDKIVNASRTLGPELIFQLTDAHLGTAMVDIGRALFVTSVLAALLSFHNTTARYMFALGRERVLPAILGTTSRSGTPRVGSLIQSLIGLIVIITYLAAGWDPLVQLFFWGGTSGALGILTLIAVTSIAVIVFFARHPSEETAWRRITAPILAAFTIAAVLYLVLNNLTTLLGVSPDSPLRWVIPGTYLSIATLGVIWALLLRATRPAVYAGIGLGPRSATAPNRLGVTPHV</sequence>
<feature type="transmembrane region" description="Helical" evidence="6">
    <location>
        <begin position="118"/>
        <end position="138"/>
    </location>
</feature>
<evidence type="ECO:0000256" key="5">
    <source>
        <dbReference type="ARBA" id="ARBA00023136"/>
    </source>
</evidence>
<organism evidence="7 8">
    <name type="scientific">Kibdelosporangium banguiense</name>
    <dbReference type="NCBI Taxonomy" id="1365924"/>
    <lineage>
        <taxon>Bacteria</taxon>
        <taxon>Bacillati</taxon>
        <taxon>Actinomycetota</taxon>
        <taxon>Actinomycetes</taxon>
        <taxon>Pseudonocardiales</taxon>
        <taxon>Pseudonocardiaceae</taxon>
        <taxon>Kibdelosporangium</taxon>
    </lineage>
</organism>
<evidence type="ECO:0000256" key="6">
    <source>
        <dbReference type="SAM" id="Phobius"/>
    </source>
</evidence>
<feature type="transmembrane region" description="Helical" evidence="6">
    <location>
        <begin position="226"/>
        <end position="246"/>
    </location>
</feature>
<comment type="subcellular location">
    <subcellularLocation>
        <location evidence="1">Cell membrane</location>
        <topology evidence="1">Multi-pass membrane protein</topology>
    </subcellularLocation>
</comment>
<feature type="transmembrane region" description="Helical" evidence="6">
    <location>
        <begin position="12"/>
        <end position="35"/>
    </location>
</feature>
<dbReference type="InterPro" id="IPR002293">
    <property type="entry name" value="AA/rel_permease1"/>
</dbReference>
<feature type="transmembrane region" description="Helical" evidence="6">
    <location>
        <begin position="397"/>
        <end position="415"/>
    </location>
</feature>
<keyword evidence="3 6" id="KW-0812">Transmembrane</keyword>
<evidence type="ECO:0000256" key="1">
    <source>
        <dbReference type="ARBA" id="ARBA00004651"/>
    </source>
</evidence>
<evidence type="ECO:0000256" key="4">
    <source>
        <dbReference type="ARBA" id="ARBA00022989"/>
    </source>
</evidence>